<dbReference type="AlphaFoldDB" id="A0A1A9VTV1"/>
<evidence type="ECO:0000256" key="1">
    <source>
        <dbReference type="SAM" id="MobiDB-lite"/>
    </source>
</evidence>
<name>A0A1A9VTV1_GLOAU</name>
<protein>
    <submittedName>
        <fullName evidence="3">Uncharacterized protein</fullName>
    </submittedName>
</protein>
<evidence type="ECO:0000313" key="4">
    <source>
        <dbReference type="Proteomes" id="UP000078200"/>
    </source>
</evidence>
<dbReference type="VEuPathDB" id="VectorBase:GAUT047410"/>
<evidence type="ECO:0000313" key="3">
    <source>
        <dbReference type="EnsemblMetazoa" id="GAUT047410-PA"/>
    </source>
</evidence>
<evidence type="ECO:0000256" key="2">
    <source>
        <dbReference type="SAM" id="Phobius"/>
    </source>
</evidence>
<feature type="region of interest" description="Disordered" evidence="1">
    <location>
        <begin position="366"/>
        <end position="395"/>
    </location>
</feature>
<keyword evidence="2" id="KW-0812">Transmembrane</keyword>
<reference evidence="3" key="1">
    <citation type="submission" date="2020-05" db="UniProtKB">
        <authorList>
            <consortium name="EnsemblMetazoa"/>
        </authorList>
    </citation>
    <scope>IDENTIFICATION</scope>
    <source>
        <strain evidence="3">TTRI</strain>
    </source>
</reference>
<keyword evidence="4" id="KW-1185">Reference proteome</keyword>
<feature type="compositionally biased region" description="Polar residues" evidence="1">
    <location>
        <begin position="386"/>
        <end position="395"/>
    </location>
</feature>
<feature type="region of interest" description="Disordered" evidence="1">
    <location>
        <begin position="51"/>
        <end position="86"/>
    </location>
</feature>
<dbReference type="Proteomes" id="UP000078200">
    <property type="component" value="Unassembled WGS sequence"/>
</dbReference>
<sequence>MIRTDLWDRTTWNKFAKEQCNLDVNQIVVTVVVAAVVVAFWSYWERELEVHPQKRQPPQPLPFAAGGTHSNQLDEELDDEDDEEDELDFEDRSDFDLLCDELEGCAIKSLAVGKPWPAEAAETDDPINDPETGSYLLVGVMLGLLRAISLILNLPGLGAGELRVLELCDDVSDLAGDGEALTGSSNLAGDAEFEGIVIGLSRGDAEGKFVELGTIGGTVGGSGGSRATGFIADAPVTAATTLGETPGTATGTGVVGTVGFGFGIKGDNTCTGFIFNPDGVLEYHLSNQLFLSFSESTHDWISVRTSSGISLSGKTEYCISMGRPYSRACLFSLGGTTQIDFTTDSKNERRVVKEIYTYILEEHNEQPHRRLHHPNNRKMDKEVASSFPSQRNIML</sequence>
<accession>A0A1A9VTV1</accession>
<organism evidence="3 4">
    <name type="scientific">Glossina austeni</name>
    <name type="common">Savannah tsetse fly</name>
    <dbReference type="NCBI Taxonomy" id="7395"/>
    <lineage>
        <taxon>Eukaryota</taxon>
        <taxon>Metazoa</taxon>
        <taxon>Ecdysozoa</taxon>
        <taxon>Arthropoda</taxon>
        <taxon>Hexapoda</taxon>
        <taxon>Insecta</taxon>
        <taxon>Pterygota</taxon>
        <taxon>Neoptera</taxon>
        <taxon>Endopterygota</taxon>
        <taxon>Diptera</taxon>
        <taxon>Brachycera</taxon>
        <taxon>Muscomorpha</taxon>
        <taxon>Hippoboscoidea</taxon>
        <taxon>Glossinidae</taxon>
        <taxon>Glossina</taxon>
    </lineage>
</organism>
<keyword evidence="2" id="KW-1133">Transmembrane helix</keyword>
<dbReference type="EnsemblMetazoa" id="GAUT047410-RA">
    <property type="protein sequence ID" value="GAUT047410-PA"/>
    <property type="gene ID" value="GAUT047410"/>
</dbReference>
<feature type="compositionally biased region" description="Acidic residues" evidence="1">
    <location>
        <begin position="73"/>
        <end position="86"/>
    </location>
</feature>
<feature type="transmembrane region" description="Helical" evidence="2">
    <location>
        <begin position="24"/>
        <end position="44"/>
    </location>
</feature>
<keyword evidence="2" id="KW-0472">Membrane</keyword>
<proteinExistence type="predicted"/>